<keyword evidence="2" id="KW-1185">Reference proteome</keyword>
<dbReference type="Proteomes" id="UP000078541">
    <property type="component" value="Unassembled WGS sequence"/>
</dbReference>
<organism evidence="1 2">
    <name type="scientific">Trachymyrmex septentrionalis</name>
    <dbReference type="NCBI Taxonomy" id="34720"/>
    <lineage>
        <taxon>Eukaryota</taxon>
        <taxon>Metazoa</taxon>
        <taxon>Ecdysozoa</taxon>
        <taxon>Arthropoda</taxon>
        <taxon>Hexapoda</taxon>
        <taxon>Insecta</taxon>
        <taxon>Pterygota</taxon>
        <taxon>Neoptera</taxon>
        <taxon>Endopterygota</taxon>
        <taxon>Hymenoptera</taxon>
        <taxon>Apocrita</taxon>
        <taxon>Aculeata</taxon>
        <taxon>Formicoidea</taxon>
        <taxon>Formicidae</taxon>
        <taxon>Myrmicinae</taxon>
        <taxon>Trachymyrmex</taxon>
    </lineage>
</organism>
<name>A0A195F610_9HYME</name>
<sequence length="290" mass="33191">MREIEYSPVTGFGLPWKLSFIPHSERMALRRDIYGNAYTCSHIRFGSMFGRAANPEFRRSLFMAHALASRAVRQPLQVAPSNKWSWWVRADNTGHVDLVNLNAVSGFCRDLGQTSSCYKERVGTYIIYNMYYNFAKERRFLSRSRRIEGDEDLLRRREAEIKAFVVDTHTAMAEAKGDAPVTSTFNYAHWTPGHGLYAPNYVKKLIISLLPPAQAGIMLEHEHIQHIISLNSNISLLYTGRREINITQAWKDFVRLLGGPEASSHHCLIYFVKQSCRQFNGPNYIKLGTA</sequence>
<protein>
    <submittedName>
        <fullName evidence="1">Uncharacterized protein</fullName>
    </submittedName>
</protein>
<dbReference type="EMBL" id="KQ981805">
    <property type="protein sequence ID" value="KYN35612.1"/>
    <property type="molecule type" value="Genomic_DNA"/>
</dbReference>
<evidence type="ECO:0000313" key="2">
    <source>
        <dbReference type="Proteomes" id="UP000078541"/>
    </source>
</evidence>
<reference evidence="1 2" key="1">
    <citation type="submission" date="2016-03" db="EMBL/GenBank/DDBJ databases">
        <title>Trachymyrmex septentrionalis WGS genome.</title>
        <authorList>
            <person name="Nygaard S."/>
            <person name="Hu H."/>
            <person name="Boomsma J."/>
            <person name="Zhang G."/>
        </authorList>
    </citation>
    <scope>NUCLEOTIDE SEQUENCE [LARGE SCALE GENOMIC DNA]</scope>
    <source>
        <strain evidence="1">Tsep2-gDNA-1</strain>
        <tissue evidence="1">Whole body</tissue>
    </source>
</reference>
<gene>
    <name evidence="1" type="ORF">ALC56_10172</name>
</gene>
<evidence type="ECO:0000313" key="1">
    <source>
        <dbReference type="EMBL" id="KYN35612.1"/>
    </source>
</evidence>
<proteinExistence type="predicted"/>
<dbReference type="AlphaFoldDB" id="A0A195F610"/>
<accession>A0A195F610</accession>